<name>A0A1H4BLJ9_9ACTO</name>
<dbReference type="GO" id="GO:0003677">
    <property type="term" value="F:DNA binding"/>
    <property type="evidence" value="ECO:0007669"/>
    <property type="project" value="InterPro"/>
</dbReference>
<dbReference type="InterPro" id="IPR001387">
    <property type="entry name" value="Cro/C1-type_HTH"/>
</dbReference>
<dbReference type="CDD" id="cd00093">
    <property type="entry name" value="HTH_XRE"/>
    <property type="match status" value="1"/>
</dbReference>
<evidence type="ECO:0000313" key="3">
    <source>
        <dbReference type="Proteomes" id="UP000199288"/>
    </source>
</evidence>
<sequence>MSRTLDTQDVRACGTRQTIVSVEKGHFDPSLPLAFRLASIFECQIEDIFSPDEP</sequence>
<dbReference type="PROSITE" id="PS50943">
    <property type="entry name" value="HTH_CROC1"/>
    <property type="match status" value="1"/>
</dbReference>
<dbReference type="EMBL" id="FNQV01000010">
    <property type="protein sequence ID" value="SEA49033.1"/>
    <property type="molecule type" value="Genomic_DNA"/>
</dbReference>
<reference evidence="3" key="1">
    <citation type="submission" date="2016-10" db="EMBL/GenBank/DDBJ databases">
        <authorList>
            <person name="Varghese N."/>
            <person name="Submissions S."/>
        </authorList>
    </citation>
    <scope>NUCLEOTIDE SEQUENCE [LARGE SCALE GENOMIC DNA]</scope>
    <source>
        <strain evidence="3">KPR-1</strain>
    </source>
</reference>
<gene>
    <name evidence="2" type="ORF">SAMN02910418_01704</name>
</gene>
<dbReference type="InterPro" id="IPR010982">
    <property type="entry name" value="Lambda_DNA-bd_dom_sf"/>
</dbReference>
<accession>A0A1H4BLJ9</accession>
<keyword evidence="3" id="KW-1185">Reference proteome</keyword>
<protein>
    <submittedName>
        <fullName evidence="2">Putative transcriptional regulator</fullName>
    </submittedName>
</protein>
<feature type="domain" description="HTH cro/C1-type" evidence="1">
    <location>
        <begin position="11"/>
        <end position="48"/>
    </location>
</feature>
<dbReference type="AlphaFoldDB" id="A0A1H4BLJ9"/>
<organism evidence="2 3">
    <name type="scientific">Bowdeniella nasicola</name>
    <dbReference type="NCBI Taxonomy" id="208480"/>
    <lineage>
        <taxon>Bacteria</taxon>
        <taxon>Bacillati</taxon>
        <taxon>Actinomycetota</taxon>
        <taxon>Actinomycetes</taxon>
        <taxon>Actinomycetales</taxon>
        <taxon>Actinomycetaceae</taxon>
        <taxon>Bowdeniella</taxon>
    </lineage>
</organism>
<proteinExistence type="predicted"/>
<dbReference type="RefSeq" id="WP_176780754.1">
    <property type="nucleotide sequence ID" value="NZ_FNQV01000010.1"/>
</dbReference>
<evidence type="ECO:0000259" key="1">
    <source>
        <dbReference type="PROSITE" id="PS50943"/>
    </source>
</evidence>
<evidence type="ECO:0000313" key="2">
    <source>
        <dbReference type="EMBL" id="SEA49033.1"/>
    </source>
</evidence>
<dbReference type="Proteomes" id="UP000199288">
    <property type="component" value="Unassembled WGS sequence"/>
</dbReference>
<dbReference type="SUPFAM" id="SSF47413">
    <property type="entry name" value="lambda repressor-like DNA-binding domains"/>
    <property type="match status" value="1"/>
</dbReference>
<dbReference type="Gene3D" id="1.10.260.40">
    <property type="entry name" value="lambda repressor-like DNA-binding domains"/>
    <property type="match status" value="1"/>
</dbReference>